<feature type="transmembrane region" description="Helical" evidence="1">
    <location>
        <begin position="12"/>
        <end position="31"/>
    </location>
</feature>
<keyword evidence="4" id="KW-1185">Reference proteome</keyword>
<proteinExistence type="predicted"/>
<reference evidence="3 4" key="1">
    <citation type="submission" date="2019-10" db="EMBL/GenBank/DDBJ databases">
        <title>Alkaliphilus serpentinus sp. nov. and Alkaliphilus pronyensis sp. nov., two novel anaerobic alkaliphilic species isolated from the serpentinized-hosted hydrothermal field of the Prony Bay (New Caledonia).</title>
        <authorList>
            <person name="Postec A."/>
        </authorList>
    </citation>
    <scope>NUCLEOTIDE SEQUENCE [LARGE SCALE GENOMIC DNA]</scope>
    <source>
        <strain evidence="3 4">LacV</strain>
    </source>
</reference>
<name>A0A6I0FBT1_9FIRM</name>
<evidence type="ECO:0000313" key="4">
    <source>
        <dbReference type="Proteomes" id="UP000432715"/>
    </source>
</evidence>
<feature type="domain" description="Rhodanese" evidence="2">
    <location>
        <begin position="60"/>
        <end position="145"/>
    </location>
</feature>
<accession>A0A6I0FBT1</accession>
<dbReference type="EMBL" id="WBZC01000008">
    <property type="protein sequence ID" value="KAB3537802.1"/>
    <property type="molecule type" value="Genomic_DNA"/>
</dbReference>
<dbReference type="InterPro" id="IPR001763">
    <property type="entry name" value="Rhodanese-like_dom"/>
</dbReference>
<protein>
    <submittedName>
        <fullName evidence="3">Rhodanese-like domain-containing protein</fullName>
    </submittedName>
</protein>
<evidence type="ECO:0000256" key="1">
    <source>
        <dbReference type="SAM" id="Phobius"/>
    </source>
</evidence>
<dbReference type="InterPro" id="IPR050229">
    <property type="entry name" value="GlpE_sulfurtransferase"/>
</dbReference>
<keyword evidence="1" id="KW-0812">Transmembrane</keyword>
<organism evidence="3 4">
    <name type="scientific">Alkaliphilus pronyensis</name>
    <dbReference type="NCBI Taxonomy" id="1482732"/>
    <lineage>
        <taxon>Bacteria</taxon>
        <taxon>Bacillati</taxon>
        <taxon>Bacillota</taxon>
        <taxon>Clostridia</taxon>
        <taxon>Peptostreptococcales</taxon>
        <taxon>Natronincolaceae</taxon>
        <taxon>Alkaliphilus</taxon>
    </lineage>
</organism>
<dbReference type="Pfam" id="PF00581">
    <property type="entry name" value="Rhodanese"/>
    <property type="match status" value="1"/>
</dbReference>
<dbReference type="Gene3D" id="3.40.250.10">
    <property type="entry name" value="Rhodanese-like domain"/>
    <property type="match status" value="1"/>
</dbReference>
<keyword evidence="1" id="KW-1133">Transmembrane helix</keyword>
<dbReference type="Proteomes" id="UP000432715">
    <property type="component" value="Unassembled WGS sequence"/>
</dbReference>
<dbReference type="OrthoDB" id="9800872at2"/>
<dbReference type="RefSeq" id="WP_151859946.1">
    <property type="nucleotide sequence ID" value="NZ_WBZC01000008.1"/>
</dbReference>
<dbReference type="CDD" id="cd00158">
    <property type="entry name" value="RHOD"/>
    <property type="match status" value="1"/>
</dbReference>
<keyword evidence="1" id="KW-0472">Membrane</keyword>
<evidence type="ECO:0000259" key="2">
    <source>
        <dbReference type="PROSITE" id="PS50206"/>
    </source>
</evidence>
<sequence length="146" mass="17269">MRIYVFKKRNLYIFAVLLFLIILGSILFWQYTKDRAVSNMQLKYTYSQMLPEEAQLLLENNPEVVILDIRDIEDYKKGHIKDAIALPYRELRETIGELDYEKTYLIYCDTGKDSAKASKIMAESGYSRIFTLVGGYKKWPYEIRKN</sequence>
<dbReference type="SMART" id="SM00450">
    <property type="entry name" value="RHOD"/>
    <property type="match status" value="1"/>
</dbReference>
<dbReference type="PROSITE" id="PS50206">
    <property type="entry name" value="RHODANESE_3"/>
    <property type="match status" value="1"/>
</dbReference>
<gene>
    <name evidence="3" type="ORF">F8154_02145</name>
</gene>
<dbReference type="AlphaFoldDB" id="A0A6I0FBT1"/>
<dbReference type="InterPro" id="IPR036873">
    <property type="entry name" value="Rhodanese-like_dom_sf"/>
</dbReference>
<evidence type="ECO:0000313" key="3">
    <source>
        <dbReference type="EMBL" id="KAB3537802.1"/>
    </source>
</evidence>
<dbReference type="PANTHER" id="PTHR43031">
    <property type="entry name" value="FAD-DEPENDENT OXIDOREDUCTASE"/>
    <property type="match status" value="1"/>
</dbReference>
<dbReference type="SUPFAM" id="SSF52821">
    <property type="entry name" value="Rhodanese/Cell cycle control phosphatase"/>
    <property type="match status" value="1"/>
</dbReference>
<comment type="caution">
    <text evidence="3">The sequence shown here is derived from an EMBL/GenBank/DDBJ whole genome shotgun (WGS) entry which is preliminary data.</text>
</comment>
<dbReference type="PANTHER" id="PTHR43031:SF1">
    <property type="entry name" value="PYRIDINE NUCLEOTIDE-DISULPHIDE OXIDOREDUCTASE"/>
    <property type="match status" value="1"/>
</dbReference>